<evidence type="ECO:0000313" key="2">
    <source>
        <dbReference type="Proteomes" id="UP001162905"/>
    </source>
</evidence>
<proteinExistence type="predicted"/>
<sequence length="206" mass="22339">MKDTLFAAALAKDATVNPVVEDIATPMQNIFSQATFDRMCDQAKFFYEATIEKPQHLNAKGAIVEFMIEGCQSAADKYHELLSAGYTPLPMESPLQSFHLVGTAGGVVLIQIHVCKPAEQQAADLNDIFAGMKVQYLKDLEAAQAQEIERQIDIALQAAARKEAAKVEAAQKALADKVRAELHASREQLRASLIAKGKLNAKGEAA</sequence>
<dbReference type="RefSeq" id="WP_237251430.1">
    <property type="nucleotide sequence ID" value="NZ_JAKJXE010000004.1"/>
</dbReference>
<name>A0ABS9I385_9PSED</name>
<protein>
    <submittedName>
        <fullName evidence="1">Uncharacterized protein</fullName>
    </submittedName>
</protein>
<comment type="caution">
    <text evidence="1">The sequence shown here is derived from an EMBL/GenBank/DDBJ whole genome shotgun (WGS) entry which is preliminary data.</text>
</comment>
<dbReference type="Proteomes" id="UP001162905">
    <property type="component" value="Unassembled WGS sequence"/>
</dbReference>
<organism evidence="1 2">
    <name type="scientific">Pseudomonas petrae</name>
    <dbReference type="NCBI Taxonomy" id="2912190"/>
    <lineage>
        <taxon>Bacteria</taxon>
        <taxon>Pseudomonadati</taxon>
        <taxon>Pseudomonadota</taxon>
        <taxon>Gammaproteobacteria</taxon>
        <taxon>Pseudomonadales</taxon>
        <taxon>Pseudomonadaceae</taxon>
        <taxon>Pseudomonas</taxon>
    </lineage>
</organism>
<gene>
    <name evidence="1" type="ORF">L4G47_08425</name>
</gene>
<accession>A0ABS9I385</accession>
<reference evidence="1" key="1">
    <citation type="submission" date="2022-01" db="EMBL/GenBank/DDBJ databases">
        <title>Pseudomonas sp. nov. isolated from Antarctic regolith.</title>
        <authorList>
            <person name="Novakova D."/>
            <person name="Sedlar K."/>
        </authorList>
    </citation>
    <scope>NUCLEOTIDE SEQUENCE</scope>
    <source>
        <strain evidence="1">P2647</strain>
    </source>
</reference>
<keyword evidence="2" id="KW-1185">Reference proteome</keyword>
<evidence type="ECO:0000313" key="1">
    <source>
        <dbReference type="EMBL" id="MCF7542247.1"/>
    </source>
</evidence>
<dbReference type="EMBL" id="JAKJXH010000006">
    <property type="protein sequence ID" value="MCF7542247.1"/>
    <property type="molecule type" value="Genomic_DNA"/>
</dbReference>